<organism evidence="2 3">
    <name type="scientific">Actinopolymorpha singaporensis</name>
    <dbReference type="NCBI Taxonomy" id="117157"/>
    <lineage>
        <taxon>Bacteria</taxon>
        <taxon>Bacillati</taxon>
        <taxon>Actinomycetota</taxon>
        <taxon>Actinomycetes</taxon>
        <taxon>Propionibacteriales</taxon>
        <taxon>Actinopolymorphaceae</taxon>
        <taxon>Actinopolymorpha</taxon>
    </lineage>
</organism>
<keyword evidence="1" id="KW-0732">Signal</keyword>
<dbReference type="Proteomes" id="UP000198983">
    <property type="component" value="Chromosome I"/>
</dbReference>
<protein>
    <submittedName>
        <fullName evidence="2">Outer membrane protein assembly factor BamB, contains PQQ-like beta-propeller repeat</fullName>
    </submittedName>
</protein>
<dbReference type="InterPro" id="IPR015943">
    <property type="entry name" value="WD40/YVTN_repeat-like_dom_sf"/>
</dbReference>
<dbReference type="SUPFAM" id="SSF82171">
    <property type="entry name" value="DPP6 N-terminal domain-like"/>
    <property type="match status" value="1"/>
</dbReference>
<evidence type="ECO:0000256" key="1">
    <source>
        <dbReference type="SAM" id="SignalP"/>
    </source>
</evidence>
<feature type="signal peptide" evidence="1">
    <location>
        <begin position="1"/>
        <end position="22"/>
    </location>
</feature>
<dbReference type="AlphaFoldDB" id="A0A1H1RV94"/>
<evidence type="ECO:0000313" key="3">
    <source>
        <dbReference type="Proteomes" id="UP000198983"/>
    </source>
</evidence>
<feature type="chain" id="PRO_5009259331" evidence="1">
    <location>
        <begin position="23"/>
        <end position="654"/>
    </location>
</feature>
<dbReference type="EMBL" id="LT629732">
    <property type="protein sequence ID" value="SDS39691.1"/>
    <property type="molecule type" value="Genomic_DNA"/>
</dbReference>
<proteinExistence type="predicted"/>
<dbReference type="SUPFAM" id="SSF50998">
    <property type="entry name" value="Quinoprotein alcohol dehydrogenase-like"/>
    <property type="match status" value="1"/>
</dbReference>
<dbReference type="InterPro" id="IPR011047">
    <property type="entry name" value="Quinoprotein_ADH-like_sf"/>
</dbReference>
<dbReference type="OrthoDB" id="57332at2"/>
<sequence length="654" mass="68456">MPGSAIVSAAAATAAVALTVAAAFPAVAPGSARGVAEKESAAAPVTDLGPASSVTVLNGSEPIGDRIYVNTGGVSPTVVGAYDPAQKRVTQRYTLPTGQGAWATTAVGTDLYVGTYAPGDLYRVDTTGTSVQKVADVGPDDFIWALDTSPDGKVYGGTYPRGRVFEYDPATGAKRDYGTVVAGEQYVRSIAVDDTTIYAGVGSHAHLMAIDRATGAGKDILPAEFADRTFVATLALEDGVLAAGLSATGTMLLIDTADPTRYEVVQAPNDSYITAISIDAANNDVYFGTRPSGTLYKYDRDTGTLTSLLVPYDGAYFGRIIIDGRTLRGILTSNVVSYDLDTGEYDGVDITQAGMPPAPELAMAIATDGPRVYVSGKAGVQVHDLAAGTSSRVFLPGEAKAMTPVRGELWLSVYTLAYLFRMSPGGEPVRVATLGNDQTRPLDAAYSPSDGLLAVGTQPEYGRYGGALGLYDPGVGHLSVYRDIVPDQSVRSVAIKNGTVFLGSSIRNGLGTTPRAPEAKLAAFDLATRTVTYELVPVPGAKEIVDLVATGDRVYGVTETGLMFEYDPRRRQVLRTAQVADGAPALVLVGRTIYGADTRHVFRVDRSTLTATTVVDDLHTESYSGAMIAAAPDGSALYALRGRNLVRIGLEGNR</sequence>
<evidence type="ECO:0000313" key="2">
    <source>
        <dbReference type="EMBL" id="SDS39691.1"/>
    </source>
</evidence>
<accession>A0A1H1RV94</accession>
<dbReference type="RefSeq" id="WP_092653519.1">
    <property type="nucleotide sequence ID" value="NZ_LT629732.1"/>
</dbReference>
<dbReference type="STRING" id="117157.SAMN04489717_2564"/>
<gene>
    <name evidence="2" type="ORF">SAMN04489717_2564</name>
</gene>
<dbReference type="Gene3D" id="2.130.10.10">
    <property type="entry name" value="YVTN repeat-like/Quinoprotein amine dehydrogenase"/>
    <property type="match status" value="2"/>
</dbReference>
<reference evidence="2 3" key="1">
    <citation type="submission" date="2016-10" db="EMBL/GenBank/DDBJ databases">
        <authorList>
            <person name="de Groot N.N."/>
        </authorList>
    </citation>
    <scope>NUCLEOTIDE SEQUENCE [LARGE SCALE GENOMIC DNA]</scope>
    <source>
        <strain evidence="2 3">DSM 22024</strain>
    </source>
</reference>
<keyword evidence="3" id="KW-1185">Reference proteome</keyword>
<name>A0A1H1RV94_9ACTN</name>